<feature type="domain" description="DUF7882" evidence="1">
    <location>
        <begin position="1"/>
        <end position="93"/>
    </location>
</feature>
<evidence type="ECO:0000313" key="2">
    <source>
        <dbReference type="EMBL" id="GAA2036276.1"/>
    </source>
</evidence>
<accession>A0ABP5G2J7</accession>
<dbReference type="RefSeq" id="WP_344372971.1">
    <property type="nucleotide sequence ID" value="NZ_BAAAPW010000002.1"/>
</dbReference>
<dbReference type="Pfam" id="PF25355">
    <property type="entry name" value="DUF7882"/>
    <property type="match status" value="1"/>
</dbReference>
<protein>
    <recommendedName>
        <fullName evidence="1">DUF7882 domain-containing protein</fullName>
    </recommendedName>
</protein>
<sequence length="106" mass="11652">MGRLAYGIDGHHYEIDDTTLRHLRAAIIAKLRRREPFALTLHGPTPEGIAETLWLQPSIPLRFVFETADSGELDRDRLERLVAAANSAGGMHVELEVAQPSLALAG</sequence>
<evidence type="ECO:0000259" key="1">
    <source>
        <dbReference type="Pfam" id="PF25355"/>
    </source>
</evidence>
<organism evidence="2 3">
    <name type="scientific">Agromyces tropicus</name>
    <dbReference type="NCBI Taxonomy" id="555371"/>
    <lineage>
        <taxon>Bacteria</taxon>
        <taxon>Bacillati</taxon>
        <taxon>Actinomycetota</taxon>
        <taxon>Actinomycetes</taxon>
        <taxon>Micrococcales</taxon>
        <taxon>Microbacteriaceae</taxon>
        <taxon>Agromyces</taxon>
    </lineage>
</organism>
<dbReference type="InterPro" id="IPR057204">
    <property type="entry name" value="DUF7882"/>
</dbReference>
<evidence type="ECO:0000313" key="3">
    <source>
        <dbReference type="Proteomes" id="UP001501196"/>
    </source>
</evidence>
<name>A0ABP5G2J7_9MICO</name>
<dbReference type="EMBL" id="BAAAPW010000002">
    <property type="protein sequence ID" value="GAA2036276.1"/>
    <property type="molecule type" value="Genomic_DNA"/>
</dbReference>
<reference evidence="3" key="1">
    <citation type="journal article" date="2019" name="Int. J. Syst. Evol. Microbiol.">
        <title>The Global Catalogue of Microorganisms (GCM) 10K type strain sequencing project: providing services to taxonomists for standard genome sequencing and annotation.</title>
        <authorList>
            <consortium name="The Broad Institute Genomics Platform"/>
            <consortium name="The Broad Institute Genome Sequencing Center for Infectious Disease"/>
            <person name="Wu L."/>
            <person name="Ma J."/>
        </authorList>
    </citation>
    <scope>NUCLEOTIDE SEQUENCE [LARGE SCALE GENOMIC DNA]</scope>
    <source>
        <strain evidence="3">JCM 15672</strain>
    </source>
</reference>
<gene>
    <name evidence="2" type="ORF">GCM10009819_21090</name>
</gene>
<keyword evidence="3" id="KW-1185">Reference proteome</keyword>
<dbReference type="Proteomes" id="UP001501196">
    <property type="component" value="Unassembled WGS sequence"/>
</dbReference>
<proteinExistence type="predicted"/>
<comment type="caution">
    <text evidence="2">The sequence shown here is derived from an EMBL/GenBank/DDBJ whole genome shotgun (WGS) entry which is preliminary data.</text>
</comment>